<proteinExistence type="predicted"/>
<evidence type="ECO:0000256" key="2">
    <source>
        <dbReference type="ARBA" id="ARBA00023015"/>
    </source>
</evidence>
<dbReference type="SUPFAM" id="SSF101936">
    <property type="entry name" value="DNA-binding pseudobarrel domain"/>
    <property type="match status" value="1"/>
</dbReference>
<name>A0A2C9WAK8_MANES</name>
<dbReference type="Pfam" id="PF02362">
    <property type="entry name" value="B3"/>
    <property type="match status" value="1"/>
</dbReference>
<organism evidence="8">
    <name type="scientific">Manihot esculenta</name>
    <name type="common">Cassava</name>
    <name type="synonym">Jatropha manihot</name>
    <dbReference type="NCBI Taxonomy" id="3983"/>
    <lineage>
        <taxon>Eukaryota</taxon>
        <taxon>Viridiplantae</taxon>
        <taxon>Streptophyta</taxon>
        <taxon>Embryophyta</taxon>
        <taxon>Tracheophyta</taxon>
        <taxon>Spermatophyta</taxon>
        <taxon>Magnoliopsida</taxon>
        <taxon>eudicotyledons</taxon>
        <taxon>Gunneridae</taxon>
        <taxon>Pentapetalae</taxon>
        <taxon>rosids</taxon>
        <taxon>fabids</taxon>
        <taxon>Malpighiales</taxon>
        <taxon>Euphorbiaceae</taxon>
        <taxon>Crotonoideae</taxon>
        <taxon>Manihoteae</taxon>
        <taxon>Manihot</taxon>
    </lineage>
</organism>
<gene>
    <name evidence="8" type="ORF">MANES_03G176200</name>
</gene>
<dbReference type="GO" id="GO:0005634">
    <property type="term" value="C:nucleus"/>
    <property type="evidence" value="ECO:0007669"/>
    <property type="project" value="UniProtKB-SubCell"/>
</dbReference>
<evidence type="ECO:0000256" key="6">
    <source>
        <dbReference type="SAM" id="MobiDB-lite"/>
    </source>
</evidence>
<reference evidence="8" key="1">
    <citation type="submission" date="2016-02" db="EMBL/GenBank/DDBJ databases">
        <title>WGS assembly of Manihot esculenta.</title>
        <authorList>
            <person name="Bredeson J.V."/>
            <person name="Prochnik S.E."/>
            <person name="Lyons J.B."/>
            <person name="Schmutz J."/>
            <person name="Grimwood J."/>
            <person name="Vrebalov J."/>
            <person name="Bart R.S."/>
            <person name="Amuge T."/>
            <person name="Ferguson M.E."/>
            <person name="Green R."/>
            <person name="Putnam N."/>
            <person name="Stites J."/>
            <person name="Rounsley S."/>
            <person name="Rokhsar D.S."/>
        </authorList>
    </citation>
    <scope>NUCLEOTIDE SEQUENCE [LARGE SCALE GENOMIC DNA]</scope>
    <source>
        <tissue evidence="8">Leaf</tissue>
    </source>
</reference>
<dbReference type="AlphaFoldDB" id="A0A2C9WAK8"/>
<accession>A0A2C9WAK8</accession>
<evidence type="ECO:0000256" key="3">
    <source>
        <dbReference type="ARBA" id="ARBA00023125"/>
    </source>
</evidence>
<sequence>MELSSTEPSSSEPSYDEKEAAEVLLCFKQAEDLLYLKHKKLDPLIAAALEETKSNKIRQGTKSKKIRQGLAGSNHGVLGQQAKPQPQPRPEKPAAKPQLRPRLEKPAADTFFDTYEPPEIPPVVGLDGLIGKCSKPFEKQLTSSDVRPDQSRLTMNKADVVRCLLPLLNREEENPCQGIKVKTYDMQGNEYDMAFKLWASKVYVLTTGWKNFFIKHGLIENEDFVTIWMFRNLQTNKLCFVISSRRLPIYEPIKRRRG</sequence>
<feature type="domain" description="TF-B3" evidence="7">
    <location>
        <begin position="137"/>
        <end position="246"/>
    </location>
</feature>
<comment type="subcellular location">
    <subcellularLocation>
        <location evidence="1">Nucleus</location>
    </subcellularLocation>
</comment>
<dbReference type="SMR" id="A0A2C9WAK8"/>
<evidence type="ECO:0000256" key="4">
    <source>
        <dbReference type="ARBA" id="ARBA00023163"/>
    </source>
</evidence>
<keyword evidence="4" id="KW-0804">Transcription</keyword>
<dbReference type="Gene3D" id="2.40.330.10">
    <property type="entry name" value="DNA-binding pseudobarrel domain"/>
    <property type="match status" value="1"/>
</dbReference>
<protein>
    <recommendedName>
        <fullName evidence="7">TF-B3 domain-containing protein</fullName>
    </recommendedName>
</protein>
<dbReference type="EMBL" id="CM004389">
    <property type="protein sequence ID" value="OAY55732.1"/>
    <property type="molecule type" value="Genomic_DNA"/>
</dbReference>
<dbReference type="SMART" id="SM01019">
    <property type="entry name" value="B3"/>
    <property type="match status" value="1"/>
</dbReference>
<dbReference type="PANTHER" id="PTHR31541">
    <property type="entry name" value="B3 DOMAIN PLANT PROTEIN-RELATED"/>
    <property type="match status" value="1"/>
</dbReference>
<feature type="compositionally biased region" description="Basic residues" evidence="6">
    <location>
        <begin position="55"/>
        <end position="67"/>
    </location>
</feature>
<evidence type="ECO:0000259" key="7">
    <source>
        <dbReference type="SMART" id="SM01019"/>
    </source>
</evidence>
<keyword evidence="5" id="KW-0539">Nucleus</keyword>
<evidence type="ECO:0000256" key="5">
    <source>
        <dbReference type="ARBA" id="ARBA00023242"/>
    </source>
</evidence>
<evidence type="ECO:0000256" key="1">
    <source>
        <dbReference type="ARBA" id="ARBA00004123"/>
    </source>
</evidence>
<dbReference type="InterPro" id="IPR005508">
    <property type="entry name" value="At2g31720-like"/>
</dbReference>
<keyword evidence="2" id="KW-0805">Transcription regulation</keyword>
<dbReference type="PANTHER" id="PTHR31541:SF28">
    <property type="entry name" value="TF-B3 DOMAIN-CONTAINING PROTEIN"/>
    <property type="match status" value="1"/>
</dbReference>
<dbReference type="InterPro" id="IPR003340">
    <property type="entry name" value="B3_DNA-bd"/>
</dbReference>
<dbReference type="CDD" id="cd10017">
    <property type="entry name" value="B3_DNA"/>
    <property type="match status" value="1"/>
</dbReference>
<feature type="region of interest" description="Disordered" evidence="6">
    <location>
        <begin position="50"/>
        <end position="102"/>
    </location>
</feature>
<evidence type="ECO:0000313" key="8">
    <source>
        <dbReference type="EMBL" id="OAY55732.1"/>
    </source>
</evidence>
<dbReference type="GO" id="GO:0003677">
    <property type="term" value="F:DNA binding"/>
    <property type="evidence" value="ECO:0007669"/>
    <property type="project" value="UniProtKB-KW"/>
</dbReference>
<dbReference type="InterPro" id="IPR015300">
    <property type="entry name" value="DNA-bd_pseudobarrel_sf"/>
</dbReference>
<keyword evidence="3" id="KW-0238">DNA-binding</keyword>